<dbReference type="Pfam" id="PF25213">
    <property type="entry name" value="HVO_A0261_N"/>
    <property type="match status" value="1"/>
</dbReference>
<evidence type="ECO:0000313" key="3">
    <source>
        <dbReference type="EMBL" id="MCQ6961764.1"/>
    </source>
</evidence>
<dbReference type="InterPro" id="IPR011991">
    <property type="entry name" value="ArsR-like_HTH"/>
</dbReference>
<dbReference type="InterPro" id="IPR057527">
    <property type="entry name" value="HVO_A0261-like_N"/>
</dbReference>
<proteinExistence type="predicted"/>
<dbReference type="Proteomes" id="UP001206983">
    <property type="component" value="Unassembled WGS sequence"/>
</dbReference>
<keyword evidence="4" id="KW-1185">Reference proteome</keyword>
<gene>
    <name evidence="3" type="ORF">PV02_00135</name>
</gene>
<dbReference type="PIRSF" id="PIRSF006692">
    <property type="entry name" value="TF_HTH_AF0396_prd"/>
    <property type="match status" value="1"/>
</dbReference>
<evidence type="ECO:0000259" key="2">
    <source>
        <dbReference type="Pfam" id="PF25213"/>
    </source>
</evidence>
<dbReference type="SUPFAM" id="SSF46785">
    <property type="entry name" value="Winged helix' DNA-binding domain"/>
    <property type="match status" value="1"/>
</dbReference>
<dbReference type="EMBL" id="JTEO01000001">
    <property type="protein sequence ID" value="MCQ6961764.1"/>
    <property type="molecule type" value="Genomic_DNA"/>
</dbReference>
<accession>A0AAE3H8T1</accession>
<feature type="domain" description="HVO-A0261-like N-terminal" evidence="2">
    <location>
        <begin position="9"/>
        <end position="87"/>
    </location>
</feature>
<dbReference type="InterPro" id="IPR016490">
    <property type="entry name" value="Tscrpt_reg_HTH_AF0396-typ3"/>
</dbReference>
<dbReference type="CDD" id="cd00090">
    <property type="entry name" value="HTH_ARSR"/>
    <property type="match status" value="1"/>
</dbReference>
<dbReference type="InterPro" id="IPR036388">
    <property type="entry name" value="WH-like_DNA-bd_sf"/>
</dbReference>
<dbReference type="InterPro" id="IPR013561">
    <property type="entry name" value="FilR1_middle_dom"/>
</dbReference>
<dbReference type="RefSeq" id="WP_256621262.1">
    <property type="nucleotide sequence ID" value="NZ_JTEO01000001.1"/>
</dbReference>
<sequence>MKSKGLLSILTFSEKRKDILFLLERAPSTLSEIRDHFNVSSPEISPRIKEMEAANLIQRVDKHYHITSIGKAIAKHYKPFLDILETIEKNESFWSEHLVDDIPLFMLERMADLYECEVIADPLENIYESHKIFQQNIIKSTTLKGVSTIFIPSYPDFFVDLAKDRIPAELVLTEKVFSKVISEHRDKLQVFLDSPCSELYIIEDARVAFVVTDYFFSLSLFYANGSYDPRNDMVGYDESALKWGNDLFEYYKGMSRKITSI</sequence>
<dbReference type="Pfam" id="PF08350">
    <property type="entry name" value="FilR1_middle"/>
    <property type="match status" value="1"/>
</dbReference>
<feature type="domain" description="Methanogenesis regulatory protein FilR1 middle" evidence="1">
    <location>
        <begin position="126"/>
        <end position="252"/>
    </location>
</feature>
<dbReference type="InterPro" id="IPR036390">
    <property type="entry name" value="WH_DNA-bd_sf"/>
</dbReference>
<evidence type="ECO:0000259" key="1">
    <source>
        <dbReference type="Pfam" id="PF08350"/>
    </source>
</evidence>
<reference evidence="3 4" key="1">
    <citation type="journal article" date="2011" name="Appl. Environ. Microbiol.">
        <title>Methanogenic archaea isolated from Taiwan's Chelungpu fault.</title>
        <authorList>
            <person name="Wu S.Y."/>
            <person name="Lai M.C."/>
        </authorList>
    </citation>
    <scope>NUCLEOTIDE SEQUENCE [LARGE SCALE GENOMIC DNA]</scope>
    <source>
        <strain evidence="3 4">St545Mb</strain>
    </source>
</reference>
<protein>
    <submittedName>
        <fullName evidence="3">ArsR family transcriptional regulator</fullName>
    </submittedName>
</protein>
<organism evidence="3 4">
    <name type="scientific">Methanolobus chelungpuianus</name>
    <dbReference type="NCBI Taxonomy" id="502115"/>
    <lineage>
        <taxon>Archaea</taxon>
        <taxon>Methanobacteriati</taxon>
        <taxon>Methanobacteriota</taxon>
        <taxon>Stenosarchaea group</taxon>
        <taxon>Methanomicrobia</taxon>
        <taxon>Methanosarcinales</taxon>
        <taxon>Methanosarcinaceae</taxon>
        <taxon>Methanolobus</taxon>
    </lineage>
</organism>
<comment type="caution">
    <text evidence="3">The sequence shown here is derived from an EMBL/GenBank/DDBJ whole genome shotgun (WGS) entry which is preliminary data.</text>
</comment>
<dbReference type="Gene3D" id="1.10.10.10">
    <property type="entry name" value="Winged helix-like DNA-binding domain superfamily/Winged helix DNA-binding domain"/>
    <property type="match status" value="1"/>
</dbReference>
<dbReference type="AlphaFoldDB" id="A0AAE3H8T1"/>
<evidence type="ECO:0000313" key="4">
    <source>
        <dbReference type="Proteomes" id="UP001206983"/>
    </source>
</evidence>
<name>A0AAE3H8T1_9EURY</name>